<dbReference type="EMBL" id="KN837198">
    <property type="protein sequence ID" value="KIJ34514.1"/>
    <property type="molecule type" value="Genomic_DNA"/>
</dbReference>
<dbReference type="PANTHER" id="PTHR31859:SF1">
    <property type="entry name" value="TETRATRICOPEPTIDE REPEAT PROTEIN 39C"/>
    <property type="match status" value="1"/>
</dbReference>
<evidence type="ECO:0000313" key="2">
    <source>
        <dbReference type="Proteomes" id="UP000054279"/>
    </source>
</evidence>
<dbReference type="Proteomes" id="UP000054279">
    <property type="component" value="Unassembled WGS sequence"/>
</dbReference>
<sequence length="205" mass="23260">KFISRKARKYQKQQRRLALPALEFAYNFLCINHAPRAVITEKMLPLVDHHLEELDKFKEDPSKYGKSGDKGEYWDDLTLGRFLKGVCLRYTAYPDSEAVLDPNEVPSIPPEEASSKAEEAFRALIVDGPKVSLDHHLVYHAHYELGRLLACKGQKDEARSHLDLVFSGKPLEASSARRKGKYSLENSLNMRTHAALDALDQDRGL</sequence>
<name>A0A0C9UI31_SPHS4</name>
<dbReference type="OrthoDB" id="43460at2759"/>
<dbReference type="PANTHER" id="PTHR31859">
    <property type="entry name" value="TETRATRICOPEPTIDE REPEAT PROTEIN 39 FAMILY MEMBER"/>
    <property type="match status" value="1"/>
</dbReference>
<evidence type="ECO:0000313" key="1">
    <source>
        <dbReference type="EMBL" id="KIJ34514.1"/>
    </source>
</evidence>
<dbReference type="InterPro" id="IPR019412">
    <property type="entry name" value="IML2/TPR_39"/>
</dbReference>
<feature type="non-terminal residue" evidence="1">
    <location>
        <position position="205"/>
    </location>
</feature>
<dbReference type="GO" id="GO:0005829">
    <property type="term" value="C:cytosol"/>
    <property type="evidence" value="ECO:0007669"/>
    <property type="project" value="TreeGrafter"/>
</dbReference>
<organism evidence="1 2">
    <name type="scientific">Sphaerobolus stellatus (strain SS14)</name>
    <dbReference type="NCBI Taxonomy" id="990650"/>
    <lineage>
        <taxon>Eukaryota</taxon>
        <taxon>Fungi</taxon>
        <taxon>Dikarya</taxon>
        <taxon>Basidiomycota</taxon>
        <taxon>Agaricomycotina</taxon>
        <taxon>Agaricomycetes</taxon>
        <taxon>Phallomycetidae</taxon>
        <taxon>Geastrales</taxon>
        <taxon>Sphaerobolaceae</taxon>
        <taxon>Sphaerobolus</taxon>
    </lineage>
</organism>
<protein>
    <submittedName>
        <fullName evidence="1">Uncharacterized protein</fullName>
    </submittedName>
</protein>
<reference evidence="1 2" key="1">
    <citation type="submission" date="2014-06" db="EMBL/GenBank/DDBJ databases">
        <title>Evolutionary Origins and Diversification of the Mycorrhizal Mutualists.</title>
        <authorList>
            <consortium name="DOE Joint Genome Institute"/>
            <consortium name="Mycorrhizal Genomics Consortium"/>
            <person name="Kohler A."/>
            <person name="Kuo A."/>
            <person name="Nagy L.G."/>
            <person name="Floudas D."/>
            <person name="Copeland A."/>
            <person name="Barry K.W."/>
            <person name="Cichocki N."/>
            <person name="Veneault-Fourrey C."/>
            <person name="LaButti K."/>
            <person name="Lindquist E.A."/>
            <person name="Lipzen A."/>
            <person name="Lundell T."/>
            <person name="Morin E."/>
            <person name="Murat C."/>
            <person name="Riley R."/>
            <person name="Ohm R."/>
            <person name="Sun H."/>
            <person name="Tunlid A."/>
            <person name="Henrissat B."/>
            <person name="Grigoriev I.V."/>
            <person name="Hibbett D.S."/>
            <person name="Martin F."/>
        </authorList>
    </citation>
    <scope>NUCLEOTIDE SEQUENCE [LARGE SCALE GENOMIC DNA]</scope>
    <source>
        <strain evidence="1 2">SS14</strain>
    </source>
</reference>
<dbReference type="GO" id="GO:0005741">
    <property type="term" value="C:mitochondrial outer membrane"/>
    <property type="evidence" value="ECO:0007669"/>
    <property type="project" value="TreeGrafter"/>
</dbReference>
<dbReference type="Pfam" id="PF10300">
    <property type="entry name" value="Iml2-TPR_39"/>
    <property type="match status" value="1"/>
</dbReference>
<dbReference type="GO" id="GO:0005634">
    <property type="term" value="C:nucleus"/>
    <property type="evidence" value="ECO:0007669"/>
    <property type="project" value="TreeGrafter"/>
</dbReference>
<accession>A0A0C9UI31</accession>
<gene>
    <name evidence="1" type="ORF">M422DRAFT_181952</name>
</gene>
<keyword evidence="2" id="KW-1185">Reference proteome</keyword>
<dbReference type="AlphaFoldDB" id="A0A0C9UI31"/>
<dbReference type="HOGENOM" id="CLU_077735_0_0_1"/>
<proteinExistence type="predicted"/>